<sequence length="70" mass="8377">MKQPLSTLQDWLLLREEDIVVGWSPIVESYDYSFIPTMGIIRQDLMFSLIPIMLMQSEYSPLLMKYWFPM</sequence>
<evidence type="ECO:0000313" key="1">
    <source>
        <dbReference type="EMBL" id="KAF3843560.1"/>
    </source>
</evidence>
<reference evidence="1 2" key="1">
    <citation type="submission" date="2020-03" db="EMBL/GenBank/DDBJ databases">
        <title>Dissostichus mawsoni Genome sequencing and assembly.</title>
        <authorList>
            <person name="Park H."/>
        </authorList>
    </citation>
    <scope>NUCLEOTIDE SEQUENCE [LARGE SCALE GENOMIC DNA]</scope>
    <source>
        <strain evidence="1">DM0001</strain>
        <tissue evidence="1">Muscle</tissue>
    </source>
</reference>
<dbReference type="EMBL" id="JAAKFY010000018">
    <property type="protein sequence ID" value="KAF3843560.1"/>
    <property type="molecule type" value="Genomic_DNA"/>
</dbReference>
<gene>
    <name evidence="1" type="ORF">F7725_002409</name>
</gene>
<keyword evidence="2" id="KW-1185">Reference proteome</keyword>
<name>A0A7J5Y2I7_DISMA</name>
<comment type="caution">
    <text evidence="1">The sequence shown here is derived from an EMBL/GenBank/DDBJ whole genome shotgun (WGS) entry which is preliminary data.</text>
</comment>
<dbReference type="Proteomes" id="UP000518266">
    <property type="component" value="Unassembled WGS sequence"/>
</dbReference>
<dbReference type="AlphaFoldDB" id="A0A7J5Y2I7"/>
<protein>
    <submittedName>
        <fullName evidence="1">Uncharacterized protein</fullName>
    </submittedName>
</protein>
<proteinExistence type="predicted"/>
<accession>A0A7J5Y2I7</accession>
<organism evidence="1 2">
    <name type="scientific">Dissostichus mawsoni</name>
    <name type="common">Antarctic cod</name>
    <dbReference type="NCBI Taxonomy" id="36200"/>
    <lineage>
        <taxon>Eukaryota</taxon>
        <taxon>Metazoa</taxon>
        <taxon>Chordata</taxon>
        <taxon>Craniata</taxon>
        <taxon>Vertebrata</taxon>
        <taxon>Euteleostomi</taxon>
        <taxon>Actinopterygii</taxon>
        <taxon>Neopterygii</taxon>
        <taxon>Teleostei</taxon>
        <taxon>Neoteleostei</taxon>
        <taxon>Acanthomorphata</taxon>
        <taxon>Eupercaria</taxon>
        <taxon>Perciformes</taxon>
        <taxon>Notothenioidei</taxon>
        <taxon>Nototheniidae</taxon>
        <taxon>Dissostichus</taxon>
    </lineage>
</organism>
<evidence type="ECO:0000313" key="2">
    <source>
        <dbReference type="Proteomes" id="UP000518266"/>
    </source>
</evidence>